<name>B8LPC1_PICSI</name>
<keyword evidence="5 18" id="KW-0812">Transmembrane</keyword>
<feature type="chain" id="PRO_5002877327" description="non-specific serine/threonine protein kinase" evidence="19">
    <location>
        <begin position="22"/>
        <end position="611"/>
    </location>
</feature>
<keyword evidence="13" id="KW-0325">Glycoprotein</keyword>
<comment type="subcellular location">
    <subcellularLocation>
        <location evidence="1">Membrane</location>
        <topology evidence="1">Single-pass type I membrane protein</topology>
    </subcellularLocation>
</comment>
<keyword evidence="4" id="KW-0808">Transferase</keyword>
<dbReference type="InterPro" id="IPR052059">
    <property type="entry name" value="CR_Ser/Thr_kinase"/>
</dbReference>
<evidence type="ECO:0000256" key="17">
    <source>
        <dbReference type="SAM" id="MobiDB-lite"/>
    </source>
</evidence>
<protein>
    <recommendedName>
        <fullName evidence="2">non-specific serine/threonine protein kinase</fullName>
        <ecNumber evidence="2">2.7.11.1</ecNumber>
    </recommendedName>
</protein>
<keyword evidence="6 19" id="KW-0732">Signal</keyword>
<dbReference type="InterPro" id="IPR043891">
    <property type="entry name" value="SPARK"/>
</dbReference>
<dbReference type="OMA" id="CMNITTQ"/>
<feature type="signal peptide" evidence="19">
    <location>
        <begin position="1"/>
        <end position="21"/>
    </location>
</feature>
<dbReference type="Gene3D" id="1.10.510.10">
    <property type="entry name" value="Transferase(Phosphotransferase) domain 1"/>
    <property type="match status" value="1"/>
</dbReference>
<dbReference type="Pfam" id="PF19160">
    <property type="entry name" value="SPARK"/>
    <property type="match status" value="1"/>
</dbReference>
<evidence type="ECO:0000256" key="5">
    <source>
        <dbReference type="ARBA" id="ARBA00022692"/>
    </source>
</evidence>
<evidence type="ECO:0000256" key="7">
    <source>
        <dbReference type="ARBA" id="ARBA00022741"/>
    </source>
</evidence>
<evidence type="ECO:0000313" key="21">
    <source>
        <dbReference type="EMBL" id="ABR17501.1"/>
    </source>
</evidence>
<dbReference type="InterPro" id="IPR011009">
    <property type="entry name" value="Kinase-like_dom_sf"/>
</dbReference>
<reference evidence="21" key="1">
    <citation type="submission" date="2007-06" db="EMBL/GenBank/DDBJ databases">
        <title>Full length cDNA sequences from Sitka Spruce (Picea sitchensis).</title>
        <authorList>
            <person name="Ralph S.G."/>
            <person name="Chun H.E."/>
            <person name="Liao N."/>
            <person name="Ali J."/>
            <person name="Reid K."/>
            <person name="Kolosova N."/>
            <person name="Cooper N."/>
            <person name="Cullis C."/>
            <person name="Jancsik S."/>
            <person name="Moore R."/>
            <person name="Mayo M."/>
            <person name="Wagner S."/>
            <person name="Holt R.A."/>
            <person name="Jones S.J.M."/>
            <person name="Marra M.A."/>
            <person name="Ritland C.E."/>
            <person name="Ritland K."/>
            <person name="Bohlmann J."/>
        </authorList>
    </citation>
    <scope>NUCLEOTIDE SEQUENCE</scope>
    <source>
        <tissue evidence="21">Green portion of the leader tissue</tissue>
    </source>
</reference>
<evidence type="ECO:0000256" key="2">
    <source>
        <dbReference type="ARBA" id="ARBA00012513"/>
    </source>
</evidence>
<dbReference type="SUPFAM" id="SSF56112">
    <property type="entry name" value="Protein kinase-like (PK-like)"/>
    <property type="match status" value="1"/>
</dbReference>
<evidence type="ECO:0000256" key="10">
    <source>
        <dbReference type="ARBA" id="ARBA00022989"/>
    </source>
</evidence>
<evidence type="ECO:0000259" key="20">
    <source>
        <dbReference type="PROSITE" id="PS50011"/>
    </source>
</evidence>
<proteinExistence type="evidence at transcript level"/>
<dbReference type="AlphaFoldDB" id="B8LPC1"/>
<dbReference type="PROSITE" id="PS00107">
    <property type="entry name" value="PROTEIN_KINASE_ATP"/>
    <property type="match status" value="1"/>
</dbReference>
<dbReference type="InterPro" id="IPR008271">
    <property type="entry name" value="Ser/Thr_kinase_AS"/>
</dbReference>
<dbReference type="EC" id="2.7.11.1" evidence="2"/>
<dbReference type="InterPro" id="IPR001245">
    <property type="entry name" value="Ser-Thr/Tyr_kinase_cat_dom"/>
</dbReference>
<feature type="domain" description="Protein kinase" evidence="20">
    <location>
        <begin position="283"/>
        <end position="576"/>
    </location>
</feature>
<dbReference type="Pfam" id="PF07714">
    <property type="entry name" value="PK_Tyr_Ser-Thr"/>
    <property type="match status" value="1"/>
</dbReference>
<evidence type="ECO:0000256" key="8">
    <source>
        <dbReference type="ARBA" id="ARBA00022777"/>
    </source>
</evidence>
<keyword evidence="7 16" id="KW-0547">Nucleotide-binding</keyword>
<dbReference type="GO" id="GO:0004674">
    <property type="term" value="F:protein serine/threonine kinase activity"/>
    <property type="evidence" value="ECO:0007669"/>
    <property type="project" value="UniProtKB-KW"/>
</dbReference>
<evidence type="ECO:0000256" key="16">
    <source>
        <dbReference type="PROSITE-ProRule" id="PRU10141"/>
    </source>
</evidence>
<evidence type="ECO:0000256" key="9">
    <source>
        <dbReference type="ARBA" id="ARBA00022840"/>
    </source>
</evidence>
<evidence type="ECO:0000256" key="3">
    <source>
        <dbReference type="ARBA" id="ARBA00022527"/>
    </source>
</evidence>
<dbReference type="FunFam" id="1.10.510.10:FF:000287">
    <property type="entry name" value="probable LRR receptor-like serine/threonine-protein kinase RKF3"/>
    <property type="match status" value="1"/>
</dbReference>
<organism evidence="21">
    <name type="scientific">Picea sitchensis</name>
    <name type="common">Sitka spruce</name>
    <name type="synonym">Pinus sitchensis</name>
    <dbReference type="NCBI Taxonomy" id="3332"/>
    <lineage>
        <taxon>Eukaryota</taxon>
        <taxon>Viridiplantae</taxon>
        <taxon>Streptophyta</taxon>
        <taxon>Embryophyta</taxon>
        <taxon>Tracheophyta</taxon>
        <taxon>Spermatophyta</taxon>
        <taxon>Pinopsida</taxon>
        <taxon>Pinidae</taxon>
        <taxon>Conifers I</taxon>
        <taxon>Pinales</taxon>
        <taxon>Pinaceae</taxon>
        <taxon>Picea</taxon>
    </lineage>
</organism>
<dbReference type="PROSITE" id="PS00108">
    <property type="entry name" value="PROTEIN_KINASE_ST"/>
    <property type="match status" value="1"/>
</dbReference>
<dbReference type="FunFam" id="3.30.200.20:FF:000390">
    <property type="entry name" value="probable LRR receptor-like serine/threonine-protein kinase RKF3"/>
    <property type="match status" value="1"/>
</dbReference>
<dbReference type="InterPro" id="IPR017441">
    <property type="entry name" value="Protein_kinase_ATP_BS"/>
</dbReference>
<keyword evidence="10 18" id="KW-1133">Transmembrane helix</keyword>
<dbReference type="InterPro" id="IPR000719">
    <property type="entry name" value="Prot_kinase_dom"/>
</dbReference>
<dbReference type="PROSITE" id="PS50011">
    <property type="entry name" value="PROTEIN_KINASE_DOM"/>
    <property type="match status" value="1"/>
</dbReference>
<sequence>MVSSVSLFFSLLCLLIWHTESASNECPLNFTILNKFPDAALRAKHGNLTVKCLGAKQGLHLVLAEYLRTEGLFLPPANTSESCWSAFHTELNSQDPSFDFRKSCGFDNSSISQGCMNITTQQEFEKQVSLISRQTLTKACNQTLTSSPCAQCTAALTSTQAISLPGPSGNLTDCSAYSSIYAAAILNKAGPTDKNTAWCLFFIGLNLSSGKNSAWIYGAVAAGVSVCVLGAVVGFLYCRRRRARMEKKKVLAEFEASDPCSMNPNSTLVRFTIEDIRAATKNFARENIVGTGGFGNVYKGVLADGSLVAVKRFKNCSPAGDPEFVHEVDVISSIRHRNLVALRGFCVAPGSLEGHQRILVCEFIPNRSLHDNLFDHRRSERRLDWPTRCQIAVGMARGLAYLHHEIQPGIIHRDIKASNILLDENFNARVADFGLAKFAPEGVSHLSTRVAGTLGYVAPEYALYGQLTEKSDVYSFGVVLLELLSGRKALLTAAQSQSLHITDWAWSLVRRGSTLEVIEQGIENPGPPEVMERYVMIALICAHPQLFCRPSMDQALKMMENDLPVPHIPDRPIPFIADLVDIERSAGSSGSGQFSSPSGFQSFSSEMSLAR</sequence>
<comment type="catalytic activity">
    <reaction evidence="14">
        <text>L-threonyl-[protein] + ATP = O-phospho-L-threonyl-[protein] + ADP + H(+)</text>
        <dbReference type="Rhea" id="RHEA:46608"/>
        <dbReference type="Rhea" id="RHEA-COMP:11060"/>
        <dbReference type="Rhea" id="RHEA-COMP:11605"/>
        <dbReference type="ChEBI" id="CHEBI:15378"/>
        <dbReference type="ChEBI" id="CHEBI:30013"/>
        <dbReference type="ChEBI" id="CHEBI:30616"/>
        <dbReference type="ChEBI" id="CHEBI:61977"/>
        <dbReference type="ChEBI" id="CHEBI:456216"/>
        <dbReference type="EC" id="2.7.11.1"/>
    </reaction>
</comment>
<keyword evidence="8" id="KW-0418">Kinase</keyword>
<feature type="transmembrane region" description="Helical" evidence="18">
    <location>
        <begin position="215"/>
        <end position="238"/>
    </location>
</feature>
<feature type="binding site" evidence="16">
    <location>
        <position position="311"/>
    </location>
    <ligand>
        <name>ATP</name>
        <dbReference type="ChEBI" id="CHEBI:30616"/>
    </ligand>
</feature>
<dbReference type="Gene3D" id="3.30.200.20">
    <property type="entry name" value="Phosphorylase Kinase, domain 1"/>
    <property type="match status" value="1"/>
</dbReference>
<evidence type="ECO:0000256" key="15">
    <source>
        <dbReference type="ARBA" id="ARBA00048679"/>
    </source>
</evidence>
<comment type="catalytic activity">
    <reaction evidence="15">
        <text>L-seryl-[protein] + ATP = O-phospho-L-seryl-[protein] + ADP + H(+)</text>
        <dbReference type="Rhea" id="RHEA:17989"/>
        <dbReference type="Rhea" id="RHEA-COMP:9863"/>
        <dbReference type="Rhea" id="RHEA-COMP:11604"/>
        <dbReference type="ChEBI" id="CHEBI:15378"/>
        <dbReference type="ChEBI" id="CHEBI:29999"/>
        <dbReference type="ChEBI" id="CHEBI:30616"/>
        <dbReference type="ChEBI" id="CHEBI:83421"/>
        <dbReference type="ChEBI" id="CHEBI:456216"/>
        <dbReference type="EC" id="2.7.11.1"/>
    </reaction>
</comment>
<keyword evidence="3" id="KW-0723">Serine/threonine-protein kinase</keyword>
<evidence type="ECO:0000256" key="4">
    <source>
        <dbReference type="ARBA" id="ARBA00022679"/>
    </source>
</evidence>
<dbReference type="PANTHER" id="PTHR47973">
    <property type="entry name" value="CYSTEINE-RICH RECEPTOR-LIKE PROTEIN KINASE 3"/>
    <property type="match status" value="1"/>
</dbReference>
<evidence type="ECO:0000256" key="6">
    <source>
        <dbReference type="ARBA" id="ARBA00022729"/>
    </source>
</evidence>
<dbReference type="GO" id="GO:0005524">
    <property type="term" value="F:ATP binding"/>
    <property type="evidence" value="ECO:0007669"/>
    <property type="project" value="UniProtKB-UniRule"/>
</dbReference>
<evidence type="ECO:0000256" key="1">
    <source>
        <dbReference type="ARBA" id="ARBA00004479"/>
    </source>
</evidence>
<evidence type="ECO:0000256" key="11">
    <source>
        <dbReference type="ARBA" id="ARBA00023136"/>
    </source>
</evidence>
<accession>B8LPC1</accession>
<evidence type="ECO:0000256" key="12">
    <source>
        <dbReference type="ARBA" id="ARBA00023170"/>
    </source>
</evidence>
<feature type="region of interest" description="Disordered" evidence="17">
    <location>
        <begin position="587"/>
        <end position="611"/>
    </location>
</feature>
<dbReference type="EMBL" id="EF677694">
    <property type="protein sequence ID" value="ABR17501.1"/>
    <property type="molecule type" value="mRNA"/>
</dbReference>
<dbReference type="GO" id="GO:0016020">
    <property type="term" value="C:membrane"/>
    <property type="evidence" value="ECO:0007669"/>
    <property type="project" value="UniProtKB-SubCell"/>
</dbReference>
<keyword evidence="9 16" id="KW-0067">ATP-binding</keyword>
<dbReference type="CDD" id="cd14066">
    <property type="entry name" value="STKc_IRAK"/>
    <property type="match status" value="1"/>
</dbReference>
<evidence type="ECO:0000256" key="13">
    <source>
        <dbReference type="ARBA" id="ARBA00023180"/>
    </source>
</evidence>
<keyword evidence="11 18" id="KW-0472">Membrane</keyword>
<evidence type="ECO:0000256" key="18">
    <source>
        <dbReference type="SAM" id="Phobius"/>
    </source>
</evidence>
<dbReference type="SMART" id="SM00220">
    <property type="entry name" value="S_TKc"/>
    <property type="match status" value="1"/>
</dbReference>
<evidence type="ECO:0000256" key="14">
    <source>
        <dbReference type="ARBA" id="ARBA00047899"/>
    </source>
</evidence>
<keyword evidence="12" id="KW-0675">Receptor</keyword>
<feature type="compositionally biased region" description="Low complexity" evidence="17">
    <location>
        <begin position="587"/>
        <end position="605"/>
    </location>
</feature>
<evidence type="ECO:0000256" key="19">
    <source>
        <dbReference type="SAM" id="SignalP"/>
    </source>
</evidence>